<dbReference type="OrthoDB" id="7358785at2"/>
<dbReference type="GO" id="GO:0051276">
    <property type="term" value="P:chromosome organization"/>
    <property type="evidence" value="ECO:0007669"/>
    <property type="project" value="InterPro"/>
</dbReference>
<keyword evidence="1" id="KW-1188">Viral release from host cell</keyword>
<dbReference type="InterPro" id="IPR052404">
    <property type="entry name" value="SPP1-like_terminase"/>
</dbReference>
<proteinExistence type="predicted"/>
<keyword evidence="4" id="KW-1185">Reference proteome</keyword>
<dbReference type="PANTHER" id="PTHR41328:SF2">
    <property type="entry name" value="TERMINASE SMALL SUBUNIT"/>
    <property type="match status" value="1"/>
</dbReference>
<organism evidence="3 4">
    <name type="scientific">Melissococcus plutonius (strain ATCC 35311 / DSM 29964 / CIP 104052 / LMG 20360 / NCIMB 702443)</name>
    <dbReference type="NCBI Taxonomy" id="940190"/>
    <lineage>
        <taxon>Bacteria</taxon>
        <taxon>Bacillati</taxon>
        <taxon>Bacillota</taxon>
        <taxon>Bacilli</taxon>
        <taxon>Lactobacillales</taxon>
        <taxon>Enterococcaceae</taxon>
        <taxon>Melissococcus</taxon>
    </lineage>
</organism>
<reference key="2">
    <citation type="submission" date="2011-04" db="EMBL/GenBank/DDBJ databases">
        <title>Whole genome sequence of Melissococcus plutonius ATCC 35311.</title>
        <authorList>
            <person name="Okumura K."/>
            <person name="Arai R."/>
            <person name="Osaki M."/>
            <person name="Okura M."/>
            <person name="Kirikae T."/>
            <person name="Takamatsu D."/>
            <person name="Akiyama T."/>
        </authorList>
    </citation>
    <scope>NUCLEOTIDE SEQUENCE</scope>
    <source>
        <strain>ATCC 35311</strain>
    </source>
</reference>
<reference evidence="3 4" key="1">
    <citation type="journal article" date="2011" name="J. Bacteriol.">
        <title>Complete genome sequence of Melissococcus plutonius ATCC 35311.</title>
        <authorList>
            <person name="Okumura K."/>
            <person name="Arai R."/>
            <person name="Okura M."/>
            <person name="Kirikae T."/>
            <person name="Takamatsu D."/>
            <person name="Osaki M."/>
            <person name="Miyoshi-Akiyama T."/>
        </authorList>
    </citation>
    <scope>NUCLEOTIDE SEQUENCE [LARGE SCALE GENOMIC DNA]</scope>
    <source>
        <strain evidence="4">ATCC 35311 / CIP 104052 / LMG 20360 / NCIMB 702443</strain>
    </source>
</reference>
<dbReference type="PANTHER" id="PTHR41328">
    <property type="entry name" value="TERMINASE SMALL SUBUNIT-RELATED"/>
    <property type="match status" value="1"/>
</dbReference>
<name>F3YBH4_MELPT</name>
<evidence type="ECO:0000256" key="2">
    <source>
        <dbReference type="ARBA" id="ARBA00023219"/>
    </source>
</evidence>
<dbReference type="AlphaFoldDB" id="F3YBH4"/>
<dbReference type="Gene3D" id="1.10.10.1400">
    <property type="entry name" value="Terminase, small subunit, N-terminal DNA-binding domain, HTH motif"/>
    <property type="match status" value="1"/>
</dbReference>
<sequence length="169" mass="18908">MEDLTPKQQAFADEYIMNGGNVTQAAIKAGYSKKTAAVIGFENLKKPKIIKYINSKMKPIEKKRQFGVEDALNALIDILQGKTMEARSKQIDHLKNNKLVKDMTYSYTPDLESRIKALDLYFKYTSPLLRAQIDKTVAEASIAKNEAQKLSVGEDKINSAFDDDIGGDQ</sequence>
<dbReference type="KEGG" id="mps:MPTP_1423"/>
<keyword evidence="2" id="KW-0231">Viral genome packaging</keyword>
<accession>F3YBH4</accession>
<evidence type="ECO:0000313" key="4">
    <source>
        <dbReference type="Proteomes" id="UP000008456"/>
    </source>
</evidence>
<evidence type="ECO:0000256" key="1">
    <source>
        <dbReference type="ARBA" id="ARBA00022612"/>
    </source>
</evidence>
<dbReference type="Proteomes" id="UP000008456">
    <property type="component" value="Chromosome"/>
</dbReference>
<dbReference type="InterPro" id="IPR005335">
    <property type="entry name" value="Terminase_ssu"/>
</dbReference>
<dbReference type="InterPro" id="IPR038713">
    <property type="entry name" value="Terminase_Gp1_N_sf"/>
</dbReference>
<dbReference type="EMBL" id="AP012200">
    <property type="protein sequence ID" value="BAK21852.1"/>
    <property type="molecule type" value="Genomic_DNA"/>
</dbReference>
<dbReference type="STRING" id="940190.MPTP_1423"/>
<dbReference type="RefSeq" id="WP_013774288.1">
    <property type="nucleotide sequence ID" value="NC_015516.1"/>
</dbReference>
<evidence type="ECO:0000313" key="3">
    <source>
        <dbReference type="EMBL" id="BAK21852.1"/>
    </source>
</evidence>
<dbReference type="HOGENOM" id="CLU_064914_4_1_9"/>
<protein>
    <submittedName>
        <fullName evidence="3">Phage terminase small subunit</fullName>
    </submittedName>
</protein>
<dbReference type="Pfam" id="PF03592">
    <property type="entry name" value="Terminase_2"/>
    <property type="match status" value="1"/>
</dbReference>
<gene>
    <name evidence="3" type="ordered locus">MPTP_1423</name>
</gene>